<keyword evidence="3 7" id="KW-0694">RNA-binding</keyword>
<sequence>MSQVTAQLNDYRHSPRKVRVVANLVKGRHAEDAIAELQFLGKRAADPISKLIRSAMASAKNSNLDERAMVVKEMRVDGGAIMYRRRSASRGRAPIIRKRTSHILLVLQEEKSQAPKSKSQKDSKPKKPTPKS</sequence>
<dbReference type="HAMAP" id="MF_01331_B">
    <property type="entry name" value="Ribosomal_uL22_B"/>
    <property type="match status" value="1"/>
</dbReference>
<keyword evidence="2 7" id="KW-0699">rRNA-binding</keyword>
<evidence type="ECO:0000256" key="4">
    <source>
        <dbReference type="ARBA" id="ARBA00022980"/>
    </source>
</evidence>
<protein>
    <recommendedName>
        <fullName evidence="6 7">Large ribosomal subunit protein uL22</fullName>
    </recommendedName>
</protein>
<dbReference type="SUPFAM" id="SSF54843">
    <property type="entry name" value="Ribosomal protein L22"/>
    <property type="match status" value="1"/>
</dbReference>
<dbReference type="Proteomes" id="UP000179283">
    <property type="component" value="Unassembled WGS sequence"/>
</dbReference>
<gene>
    <name evidence="7" type="primary">rplV</name>
    <name evidence="12" type="ORF">A2920_00895</name>
</gene>
<dbReference type="EMBL" id="MHWD01000012">
    <property type="protein sequence ID" value="OHB04252.1"/>
    <property type="molecule type" value="Genomic_DNA"/>
</dbReference>
<evidence type="ECO:0000256" key="6">
    <source>
        <dbReference type="ARBA" id="ARBA00035207"/>
    </source>
</evidence>
<evidence type="ECO:0000256" key="5">
    <source>
        <dbReference type="ARBA" id="ARBA00023274"/>
    </source>
</evidence>
<comment type="function">
    <text evidence="7 10">This protein binds specifically to 23S rRNA; its binding is stimulated by other ribosomal proteins, e.g., L4, L17, and L20. It is important during the early stages of 50S assembly. It makes multiple contacts with different domains of the 23S rRNA in the assembled 50S subunit and ribosome.</text>
</comment>
<evidence type="ECO:0000256" key="11">
    <source>
        <dbReference type="SAM" id="MobiDB-lite"/>
    </source>
</evidence>
<dbReference type="AlphaFoldDB" id="A0A1G2U5V5"/>
<dbReference type="GO" id="GO:0003735">
    <property type="term" value="F:structural constituent of ribosome"/>
    <property type="evidence" value="ECO:0007669"/>
    <property type="project" value="InterPro"/>
</dbReference>
<evidence type="ECO:0000256" key="10">
    <source>
        <dbReference type="RuleBase" id="RU004008"/>
    </source>
</evidence>
<organism evidence="12 13">
    <name type="scientific">Candidatus Zambryskibacteria bacterium RIFCSPLOWO2_01_FULL_43_17</name>
    <dbReference type="NCBI Taxonomy" id="1802760"/>
    <lineage>
        <taxon>Bacteria</taxon>
        <taxon>Candidatus Zambryskiibacteriota</taxon>
    </lineage>
</organism>
<evidence type="ECO:0000256" key="2">
    <source>
        <dbReference type="ARBA" id="ARBA00022730"/>
    </source>
</evidence>
<dbReference type="GO" id="GO:0019843">
    <property type="term" value="F:rRNA binding"/>
    <property type="evidence" value="ECO:0007669"/>
    <property type="project" value="UniProtKB-UniRule"/>
</dbReference>
<evidence type="ECO:0000313" key="12">
    <source>
        <dbReference type="EMBL" id="OHB04252.1"/>
    </source>
</evidence>
<dbReference type="InterPro" id="IPR047867">
    <property type="entry name" value="Ribosomal_uL22_bac/org-type"/>
</dbReference>
<dbReference type="InterPro" id="IPR005727">
    <property type="entry name" value="Ribosomal_uL22_bac/chlpt-type"/>
</dbReference>
<dbReference type="NCBIfam" id="TIGR01044">
    <property type="entry name" value="rplV_bact"/>
    <property type="match status" value="1"/>
</dbReference>
<evidence type="ECO:0000313" key="13">
    <source>
        <dbReference type="Proteomes" id="UP000179283"/>
    </source>
</evidence>
<dbReference type="Gene3D" id="3.90.470.10">
    <property type="entry name" value="Ribosomal protein L22/L17"/>
    <property type="match status" value="1"/>
</dbReference>
<dbReference type="InterPro" id="IPR001063">
    <property type="entry name" value="Ribosomal_uL22"/>
</dbReference>
<comment type="subunit">
    <text evidence="7 9">Part of the 50S ribosomal subunit.</text>
</comment>
<evidence type="ECO:0000256" key="8">
    <source>
        <dbReference type="RuleBase" id="RU004005"/>
    </source>
</evidence>
<dbReference type="GO" id="GO:0006412">
    <property type="term" value="P:translation"/>
    <property type="evidence" value="ECO:0007669"/>
    <property type="project" value="UniProtKB-UniRule"/>
</dbReference>
<keyword evidence="4 7" id="KW-0689">Ribosomal protein</keyword>
<dbReference type="GO" id="GO:0022625">
    <property type="term" value="C:cytosolic large ribosomal subunit"/>
    <property type="evidence" value="ECO:0007669"/>
    <property type="project" value="TreeGrafter"/>
</dbReference>
<reference evidence="12 13" key="1">
    <citation type="journal article" date="2016" name="Nat. Commun.">
        <title>Thousands of microbial genomes shed light on interconnected biogeochemical processes in an aquifer system.</title>
        <authorList>
            <person name="Anantharaman K."/>
            <person name="Brown C.T."/>
            <person name="Hug L.A."/>
            <person name="Sharon I."/>
            <person name="Castelle C.J."/>
            <person name="Probst A.J."/>
            <person name="Thomas B.C."/>
            <person name="Singh A."/>
            <person name="Wilkins M.J."/>
            <person name="Karaoz U."/>
            <person name="Brodie E.L."/>
            <person name="Williams K.H."/>
            <person name="Hubbard S.S."/>
            <person name="Banfield J.F."/>
        </authorList>
    </citation>
    <scope>NUCLEOTIDE SEQUENCE [LARGE SCALE GENOMIC DNA]</scope>
</reference>
<dbReference type="PANTHER" id="PTHR13501">
    <property type="entry name" value="CHLOROPLAST 50S RIBOSOMAL PROTEIN L22-RELATED"/>
    <property type="match status" value="1"/>
</dbReference>
<keyword evidence="5 7" id="KW-0687">Ribonucleoprotein</keyword>
<accession>A0A1G2U5V5</accession>
<evidence type="ECO:0000256" key="3">
    <source>
        <dbReference type="ARBA" id="ARBA00022884"/>
    </source>
</evidence>
<dbReference type="InterPro" id="IPR036394">
    <property type="entry name" value="Ribosomal_uL22_sf"/>
</dbReference>
<comment type="similarity">
    <text evidence="1 7 8">Belongs to the universal ribosomal protein uL22 family.</text>
</comment>
<evidence type="ECO:0000256" key="1">
    <source>
        <dbReference type="ARBA" id="ARBA00009451"/>
    </source>
</evidence>
<dbReference type="Pfam" id="PF00237">
    <property type="entry name" value="Ribosomal_L22"/>
    <property type="match status" value="1"/>
</dbReference>
<evidence type="ECO:0000256" key="9">
    <source>
        <dbReference type="RuleBase" id="RU004006"/>
    </source>
</evidence>
<evidence type="ECO:0000256" key="7">
    <source>
        <dbReference type="HAMAP-Rule" id="MF_01331"/>
    </source>
</evidence>
<dbReference type="CDD" id="cd00336">
    <property type="entry name" value="Ribosomal_L22"/>
    <property type="match status" value="1"/>
</dbReference>
<dbReference type="PANTHER" id="PTHR13501:SF8">
    <property type="entry name" value="LARGE RIBOSOMAL SUBUNIT PROTEIN UL22M"/>
    <property type="match status" value="1"/>
</dbReference>
<name>A0A1G2U5V5_9BACT</name>
<comment type="caution">
    <text evidence="12">The sequence shown here is derived from an EMBL/GenBank/DDBJ whole genome shotgun (WGS) entry which is preliminary data.</text>
</comment>
<proteinExistence type="inferred from homology"/>
<comment type="function">
    <text evidence="7">The globular domain of the protein is located near the polypeptide exit tunnel on the outside of the subunit, while an extended beta-hairpin is found that lines the wall of the exit tunnel in the center of the 70S ribosome.</text>
</comment>
<feature type="compositionally biased region" description="Basic and acidic residues" evidence="11">
    <location>
        <begin position="108"/>
        <end position="125"/>
    </location>
</feature>
<feature type="region of interest" description="Disordered" evidence="11">
    <location>
        <begin position="108"/>
        <end position="132"/>
    </location>
</feature>